<dbReference type="EMBL" id="JBJHZX010000028">
    <property type="protein sequence ID" value="MFL0197330.1"/>
    <property type="molecule type" value="Genomic_DNA"/>
</dbReference>
<protein>
    <submittedName>
        <fullName evidence="1">Uncharacterized protein</fullName>
    </submittedName>
</protein>
<organism evidence="1 2">
    <name type="scientific">Candidatus Clostridium eludens</name>
    <dbReference type="NCBI Taxonomy" id="3381663"/>
    <lineage>
        <taxon>Bacteria</taxon>
        <taxon>Bacillati</taxon>
        <taxon>Bacillota</taxon>
        <taxon>Clostridia</taxon>
        <taxon>Eubacteriales</taxon>
        <taxon>Clostridiaceae</taxon>
        <taxon>Clostridium</taxon>
    </lineage>
</organism>
<dbReference type="RefSeq" id="WP_406793433.1">
    <property type="nucleotide sequence ID" value="NZ_JBJHZX010000028.1"/>
</dbReference>
<keyword evidence="2" id="KW-1185">Reference proteome</keyword>
<sequence>MLEIIIPENNAKLDRQIKALQWQIKSDTRAKNKEIHQAAYDRLVEERERRKVAPKIHFGINENSQFMEQLKNLIYNWDLSIMEEPEESREHYLAMWELAQSALKELTGQKFYFSRTDTYFGICNEGEEFLIKKNREVAL</sequence>
<gene>
    <name evidence="1" type="ORF">ACJDU8_17445</name>
</gene>
<reference evidence="1 2" key="1">
    <citation type="submission" date="2024-11" db="EMBL/GenBank/DDBJ databases">
        <authorList>
            <person name="Heng Y.C."/>
            <person name="Lim A.C.H."/>
            <person name="Lee J.K.Y."/>
            <person name="Kittelmann S."/>
        </authorList>
    </citation>
    <scope>NUCLEOTIDE SEQUENCE [LARGE SCALE GENOMIC DNA]</scope>
    <source>
        <strain evidence="1 2">WILCCON 0269</strain>
    </source>
</reference>
<proteinExistence type="predicted"/>
<comment type="caution">
    <text evidence="1">The sequence shown here is derived from an EMBL/GenBank/DDBJ whole genome shotgun (WGS) entry which is preliminary data.</text>
</comment>
<accession>A0ABW8SMZ3</accession>
<evidence type="ECO:0000313" key="2">
    <source>
        <dbReference type="Proteomes" id="UP001623660"/>
    </source>
</evidence>
<dbReference type="Proteomes" id="UP001623660">
    <property type="component" value="Unassembled WGS sequence"/>
</dbReference>
<evidence type="ECO:0000313" key="1">
    <source>
        <dbReference type="EMBL" id="MFL0197330.1"/>
    </source>
</evidence>
<name>A0ABW8SMZ3_9CLOT</name>